<feature type="compositionally biased region" description="Basic residues" evidence="1">
    <location>
        <begin position="855"/>
        <end position="864"/>
    </location>
</feature>
<feature type="compositionally biased region" description="Basic and acidic residues" evidence="1">
    <location>
        <begin position="276"/>
        <end position="317"/>
    </location>
</feature>
<feature type="region of interest" description="Disordered" evidence="1">
    <location>
        <begin position="248"/>
        <end position="422"/>
    </location>
</feature>
<dbReference type="AlphaFoldDB" id="A0A914IBW9"/>
<sequence length="892" mass="98652">MTKCTVGKQSPFTPLLLSPMMAVYLTRREHVRQADKAKFFEPHLMSNPPPMAEQFLYDLRKMVAVARERIRTRRHIPRLHAIVESDDEGASNYSKQPNSWKDCDERKQQQQKPQRGEASPQQRTDDEPKKFEEYSDGKLQGKDGQKTKQYTGDEKARREAAAAATEKLESHSEDDQVGKGVNKGLKQLNDDNSSSVKSKEKMLKRSRSSSQKTLVNGGKVENNVDKLKQYSDYKPAWRDIVGREVKQLRNDENKKKQLEEKAEEADDDCSNLMQFGDEKVGENVEKKKVSNNAKVREANSKRLTDEEEPTTGKDVWKRIQQFNELRPHTEEENIRKNAETGTNQLSKDAKVGSDLGKGVQQQPKSDERVGKNVQKERKQFTDGESVGVNVRKKVHQFTDAKPPTADDEKVGKSAEKKLNQQLNDEQIGKKLRQLGSKEQIGRELFQDEKKLNKPTNDGQLSEDLGNGLKQYLYCQLNGKERMKPFKDEAPIKEEDCWDNKFKQSTDKQQFGEDCEVSKIDETKSEFCTNEAFRGNGGIPQKIKACEAPLEQNGIETSEINNSLALCSPKPATILNNDGTDKKDAGRGQLPKALEPNKTEAKDCTPSSSSPPRNELTRNPSEVIVENLSDDDTSTTPSSTSEAEDEGEKEDELTSLRIKTAATEAVNRKFVALAPAATPSSSAKLEQPPQQQQNQSLGASRIPIGVASTSGSNGSKLPRASLLKFGTVQKQSPAAVAEHQPPPLPPNPPPAEEEPKPRMKKSLLQQPNGSNSLTLMKRRGSAGASTAALTVEKFATDVGPSGSKNHHRTLLNNYRSAIPTSIPCPTTYSLNSNPPSASFPPSSVSYAVSPPDNHIKKSLPRRKKLNGANGGGVPPFAANGNGMATNLKMPTVV</sequence>
<feature type="region of interest" description="Disordered" evidence="1">
    <location>
        <begin position="851"/>
        <end position="871"/>
    </location>
</feature>
<evidence type="ECO:0000256" key="1">
    <source>
        <dbReference type="SAM" id="MobiDB-lite"/>
    </source>
</evidence>
<feature type="compositionally biased region" description="Basic and acidic residues" evidence="1">
    <location>
        <begin position="364"/>
        <end position="381"/>
    </location>
</feature>
<feature type="compositionally biased region" description="Pro residues" evidence="1">
    <location>
        <begin position="739"/>
        <end position="749"/>
    </location>
</feature>
<protein>
    <submittedName>
        <fullName evidence="3">WH2 domain-containing protein</fullName>
    </submittedName>
</protein>
<feature type="region of interest" description="Disordered" evidence="1">
    <location>
        <begin position="572"/>
        <end position="780"/>
    </location>
</feature>
<evidence type="ECO:0000313" key="2">
    <source>
        <dbReference type="Proteomes" id="UP000887572"/>
    </source>
</evidence>
<dbReference type="WBParaSite" id="Gr19_v10_g8779.t1">
    <property type="protein sequence ID" value="Gr19_v10_g8779.t1"/>
    <property type="gene ID" value="Gr19_v10_g8779"/>
</dbReference>
<accession>A0A914IBW9</accession>
<feature type="compositionally biased region" description="Polar residues" evidence="1">
    <location>
        <begin position="762"/>
        <end position="773"/>
    </location>
</feature>
<feature type="compositionally biased region" description="Basic and acidic residues" evidence="1">
    <location>
        <begin position="123"/>
        <end position="177"/>
    </location>
</feature>
<feature type="compositionally biased region" description="Basic and acidic residues" evidence="1">
    <location>
        <begin position="325"/>
        <end position="338"/>
    </location>
</feature>
<keyword evidence="2" id="KW-1185">Reference proteome</keyword>
<reference evidence="3" key="1">
    <citation type="submission" date="2022-11" db="UniProtKB">
        <authorList>
            <consortium name="WormBaseParasite"/>
        </authorList>
    </citation>
    <scope>IDENTIFICATION</scope>
</reference>
<organism evidence="2 3">
    <name type="scientific">Globodera rostochiensis</name>
    <name type="common">Golden nematode worm</name>
    <name type="synonym">Heterodera rostochiensis</name>
    <dbReference type="NCBI Taxonomy" id="31243"/>
    <lineage>
        <taxon>Eukaryota</taxon>
        <taxon>Metazoa</taxon>
        <taxon>Ecdysozoa</taxon>
        <taxon>Nematoda</taxon>
        <taxon>Chromadorea</taxon>
        <taxon>Rhabditida</taxon>
        <taxon>Tylenchina</taxon>
        <taxon>Tylenchomorpha</taxon>
        <taxon>Tylenchoidea</taxon>
        <taxon>Heteroderidae</taxon>
        <taxon>Heteroderinae</taxon>
        <taxon>Globodera</taxon>
    </lineage>
</organism>
<name>A0A914IBW9_GLORO</name>
<proteinExistence type="predicted"/>
<evidence type="ECO:0000313" key="3">
    <source>
        <dbReference type="WBParaSite" id="Gr19_v10_g8779.t1"/>
    </source>
</evidence>
<feature type="compositionally biased region" description="Acidic residues" evidence="1">
    <location>
        <begin position="641"/>
        <end position="652"/>
    </location>
</feature>
<feature type="compositionally biased region" description="Polar residues" evidence="1">
    <location>
        <begin position="604"/>
        <end position="619"/>
    </location>
</feature>
<feature type="compositionally biased region" description="Low complexity" evidence="1">
    <location>
        <begin position="671"/>
        <end position="694"/>
    </location>
</feature>
<feature type="compositionally biased region" description="Basic and acidic residues" evidence="1">
    <location>
        <begin position="404"/>
        <end position="418"/>
    </location>
</feature>
<feature type="compositionally biased region" description="Basic and acidic residues" evidence="1">
    <location>
        <begin position="248"/>
        <end position="260"/>
    </location>
</feature>
<dbReference type="Proteomes" id="UP000887572">
    <property type="component" value="Unplaced"/>
</dbReference>
<feature type="region of interest" description="Disordered" evidence="1">
    <location>
        <begin position="86"/>
        <end position="226"/>
    </location>
</feature>